<dbReference type="GeneID" id="96778832"/>
<evidence type="ECO:0000313" key="2">
    <source>
        <dbReference type="Proteomes" id="UP000433181"/>
    </source>
</evidence>
<sequence length="85" mass="9866">MANSKFIDSKNLERFKKNIDNKYSSLPAIVFPTLPTTDNTPGKIVFCEQDERLYIYTSSGFKKVPWEDEILFALNEDNQICQKEV</sequence>
<gene>
    <name evidence="1" type="ORF">FYJ84_07880</name>
</gene>
<evidence type="ECO:0000313" key="1">
    <source>
        <dbReference type="EMBL" id="MSU08900.1"/>
    </source>
</evidence>
<dbReference type="EMBL" id="VUNR01000013">
    <property type="protein sequence ID" value="MSU08900.1"/>
    <property type="molecule type" value="Genomic_DNA"/>
</dbReference>
<dbReference type="Proteomes" id="UP000433181">
    <property type="component" value="Unassembled WGS sequence"/>
</dbReference>
<dbReference type="AlphaFoldDB" id="A0A6I2UH68"/>
<name>A0A6I2UH68_9FIRM</name>
<protein>
    <submittedName>
        <fullName evidence="1">Uncharacterized protein</fullName>
    </submittedName>
</protein>
<comment type="caution">
    <text evidence="1">The sequence shown here is derived from an EMBL/GenBank/DDBJ whole genome shotgun (WGS) entry which is preliminary data.</text>
</comment>
<organism evidence="1 2">
    <name type="scientific">Anaerovibrio slackiae</name>
    <dbReference type="NCBI Taxonomy" id="2652309"/>
    <lineage>
        <taxon>Bacteria</taxon>
        <taxon>Bacillati</taxon>
        <taxon>Bacillota</taxon>
        <taxon>Negativicutes</taxon>
        <taxon>Selenomonadales</taxon>
        <taxon>Selenomonadaceae</taxon>
        <taxon>Anaerovibrio</taxon>
    </lineage>
</organism>
<accession>A0A6I2UH68</accession>
<reference evidence="1 2" key="1">
    <citation type="submission" date="2019-08" db="EMBL/GenBank/DDBJ databases">
        <title>In-depth cultivation of the pig gut microbiome towards novel bacterial diversity and tailored functional studies.</title>
        <authorList>
            <person name="Wylensek D."/>
            <person name="Hitch T.C.A."/>
            <person name="Clavel T."/>
        </authorList>
    </citation>
    <scope>NUCLEOTIDE SEQUENCE [LARGE SCALE GENOMIC DNA]</scope>
    <source>
        <strain evidence="1 2">WCA-693-APC-5D-A</strain>
    </source>
</reference>
<dbReference type="RefSeq" id="WP_154407065.1">
    <property type="nucleotide sequence ID" value="NZ_VUNR01000013.1"/>
</dbReference>
<proteinExistence type="predicted"/>
<keyword evidence="2" id="KW-1185">Reference proteome</keyword>